<sequence>MADRRRPWEDPKSYALSMLGIGLVGLGLTVADSVVLVAIGAALTLAGAVVARRTR</sequence>
<feature type="transmembrane region" description="Helical" evidence="1">
    <location>
        <begin position="12"/>
        <end position="28"/>
    </location>
</feature>
<evidence type="ECO:0000313" key="2">
    <source>
        <dbReference type="EMBL" id="MBB3097950.1"/>
    </source>
</evidence>
<dbReference type="Proteomes" id="UP000590749">
    <property type="component" value="Unassembled WGS sequence"/>
</dbReference>
<reference evidence="2 3" key="1">
    <citation type="submission" date="2020-08" db="EMBL/GenBank/DDBJ databases">
        <title>Genomic Encyclopedia of Type Strains, Phase III (KMG-III): the genomes of soil and plant-associated and newly described type strains.</title>
        <authorList>
            <person name="Whitman W."/>
        </authorList>
    </citation>
    <scope>NUCLEOTIDE SEQUENCE [LARGE SCALE GENOMIC DNA]</scope>
    <source>
        <strain evidence="2 3">CECT 3287</strain>
    </source>
</reference>
<dbReference type="RefSeq" id="WP_183223573.1">
    <property type="nucleotide sequence ID" value="NZ_BMPW01000014.1"/>
</dbReference>
<dbReference type="EMBL" id="JACHXF010000013">
    <property type="protein sequence ID" value="MBB3097950.1"/>
    <property type="molecule type" value="Genomic_DNA"/>
</dbReference>
<keyword evidence="1" id="KW-0812">Transmembrane</keyword>
<organism evidence="2 3">
    <name type="scientific">Actinoplanes campanulatus</name>
    <dbReference type="NCBI Taxonomy" id="113559"/>
    <lineage>
        <taxon>Bacteria</taxon>
        <taxon>Bacillati</taxon>
        <taxon>Actinomycetota</taxon>
        <taxon>Actinomycetes</taxon>
        <taxon>Micromonosporales</taxon>
        <taxon>Micromonosporaceae</taxon>
        <taxon>Actinoplanes</taxon>
    </lineage>
</organism>
<comment type="caution">
    <text evidence="2">The sequence shown here is derived from an EMBL/GenBank/DDBJ whole genome shotgun (WGS) entry which is preliminary data.</text>
</comment>
<protein>
    <submittedName>
        <fullName evidence="2">Uncharacterized protein</fullName>
    </submittedName>
</protein>
<keyword evidence="1" id="KW-0472">Membrane</keyword>
<evidence type="ECO:0000256" key="1">
    <source>
        <dbReference type="SAM" id="Phobius"/>
    </source>
</evidence>
<evidence type="ECO:0000313" key="3">
    <source>
        <dbReference type="Proteomes" id="UP000590749"/>
    </source>
</evidence>
<gene>
    <name evidence="2" type="ORF">FHR83_005635</name>
</gene>
<dbReference type="AlphaFoldDB" id="A0A7W5AKS4"/>
<keyword evidence="1" id="KW-1133">Transmembrane helix</keyword>
<name>A0A7W5AKS4_9ACTN</name>
<accession>A0A7W5AKS4</accession>
<feature type="transmembrane region" description="Helical" evidence="1">
    <location>
        <begin position="34"/>
        <end position="51"/>
    </location>
</feature>
<proteinExistence type="predicted"/>
<keyword evidence="3" id="KW-1185">Reference proteome</keyword>